<feature type="compositionally biased region" description="Polar residues" evidence="1">
    <location>
        <begin position="218"/>
        <end position="235"/>
    </location>
</feature>
<dbReference type="EMBL" id="QBLH01000108">
    <property type="protein sequence ID" value="TGZ57884.1"/>
    <property type="molecule type" value="Genomic_DNA"/>
</dbReference>
<feature type="region of interest" description="Disordered" evidence="1">
    <location>
        <begin position="61"/>
        <end position="80"/>
    </location>
</feature>
<comment type="caution">
    <text evidence="2">The sequence shown here is derived from an EMBL/GenBank/DDBJ whole genome shotgun (WGS) entry which is preliminary data.</text>
</comment>
<dbReference type="Proteomes" id="UP000310200">
    <property type="component" value="Unassembled WGS sequence"/>
</dbReference>
<evidence type="ECO:0008006" key="4">
    <source>
        <dbReference type="Google" id="ProtNLM"/>
    </source>
</evidence>
<sequence length="268" mass="29336">MAPKKYVPRDYCRCEHKTCKKNCSCVEKKILCIKTCWCISRAGRKCQNAAEETTEVAQAAALSSNTEEASSSADDDLQTRKLREFREKISRETTEVTEAASGSGTSQATSGPSSSNAESTSIAQFLRTSPTRAGDAVWNITEVTEAASSSGTSQATYETQSNLIFKYPTCLIQIYTCQQLTVKSQELTILKKEKDEERRIFLNKMQELSGNIRVISGMSQATSGPSSSNAESTSVGGARPKDLPKRSKTQATLKQIQPLTRPIKAELH</sequence>
<keyword evidence="3" id="KW-1185">Reference proteome</keyword>
<reference evidence="2 3" key="1">
    <citation type="journal article" date="2019" name="Philos. Trans. R. Soc. Lond., B, Biol. Sci.">
        <title>Ant behaviour and brain gene expression of defending hosts depend on the ecological success of the intruding social parasite.</title>
        <authorList>
            <person name="Kaur R."/>
            <person name="Stoldt M."/>
            <person name="Jongepier E."/>
            <person name="Feldmeyer B."/>
            <person name="Menzel F."/>
            <person name="Bornberg-Bauer E."/>
            <person name="Foitzik S."/>
        </authorList>
    </citation>
    <scope>NUCLEOTIDE SEQUENCE [LARGE SCALE GENOMIC DNA]</scope>
    <source>
        <tissue evidence="2">Whole body</tissue>
    </source>
</reference>
<name>A0A4V3SCQ9_9HYME</name>
<feature type="region of interest" description="Disordered" evidence="1">
    <location>
        <begin position="218"/>
        <end position="268"/>
    </location>
</feature>
<feature type="compositionally biased region" description="Polar residues" evidence="1">
    <location>
        <begin position="249"/>
        <end position="258"/>
    </location>
</feature>
<feature type="compositionally biased region" description="Low complexity" evidence="1">
    <location>
        <begin position="97"/>
        <end position="115"/>
    </location>
</feature>
<dbReference type="AlphaFoldDB" id="A0A4V3SCQ9"/>
<evidence type="ECO:0000256" key="1">
    <source>
        <dbReference type="SAM" id="MobiDB-lite"/>
    </source>
</evidence>
<feature type="region of interest" description="Disordered" evidence="1">
    <location>
        <begin position="88"/>
        <end position="121"/>
    </location>
</feature>
<organism evidence="2 3">
    <name type="scientific">Temnothorax longispinosus</name>
    <dbReference type="NCBI Taxonomy" id="300112"/>
    <lineage>
        <taxon>Eukaryota</taxon>
        <taxon>Metazoa</taxon>
        <taxon>Ecdysozoa</taxon>
        <taxon>Arthropoda</taxon>
        <taxon>Hexapoda</taxon>
        <taxon>Insecta</taxon>
        <taxon>Pterygota</taxon>
        <taxon>Neoptera</taxon>
        <taxon>Endopterygota</taxon>
        <taxon>Hymenoptera</taxon>
        <taxon>Apocrita</taxon>
        <taxon>Aculeata</taxon>
        <taxon>Formicoidea</taxon>
        <taxon>Formicidae</taxon>
        <taxon>Myrmicinae</taxon>
        <taxon>Temnothorax</taxon>
    </lineage>
</organism>
<proteinExistence type="predicted"/>
<evidence type="ECO:0000313" key="3">
    <source>
        <dbReference type="Proteomes" id="UP000310200"/>
    </source>
</evidence>
<feature type="compositionally biased region" description="Polar residues" evidence="1">
    <location>
        <begin position="62"/>
        <end position="72"/>
    </location>
</feature>
<accession>A0A4V3SCQ9</accession>
<evidence type="ECO:0000313" key="2">
    <source>
        <dbReference type="EMBL" id="TGZ57884.1"/>
    </source>
</evidence>
<protein>
    <recommendedName>
        <fullName evidence="4">Tesmin/TSO1-like CXC domain-containing protein</fullName>
    </recommendedName>
</protein>
<gene>
    <name evidence="2" type="ORF">DBV15_07292</name>
</gene>